<dbReference type="GO" id="GO:0046835">
    <property type="term" value="P:carbohydrate phosphorylation"/>
    <property type="evidence" value="ECO:0007669"/>
    <property type="project" value="TreeGrafter"/>
</dbReference>
<dbReference type="InterPro" id="IPR000800">
    <property type="entry name" value="Notch_dom"/>
</dbReference>
<keyword evidence="2" id="KW-0677">Repeat</keyword>
<evidence type="ECO:0000256" key="2">
    <source>
        <dbReference type="ARBA" id="ARBA00022737"/>
    </source>
</evidence>
<dbReference type="PROSITE" id="PS50222">
    <property type="entry name" value="EF_HAND_2"/>
    <property type="match status" value="1"/>
</dbReference>
<reference evidence="6" key="1">
    <citation type="submission" date="2019-08" db="EMBL/GenBank/DDBJ databases">
        <title>The genome of the North American firefly Photinus pyralis.</title>
        <authorList>
            <consortium name="Photinus pyralis genome working group"/>
            <person name="Fallon T.R."/>
            <person name="Sander Lower S.E."/>
            <person name="Weng J.-K."/>
        </authorList>
    </citation>
    <scope>NUCLEOTIDE SEQUENCE</scope>
    <source>
        <strain evidence="6">TRF0915ILg1</strain>
        <tissue evidence="6">Whole body</tissue>
    </source>
</reference>
<keyword evidence="7" id="KW-1185">Reference proteome</keyword>
<accession>A0A8K0D5Y0</accession>
<protein>
    <recommendedName>
        <fullName evidence="5">EF-hand domain-containing protein</fullName>
    </recommendedName>
</protein>
<dbReference type="EMBL" id="VTPC01004000">
    <property type="protein sequence ID" value="KAF2897632.1"/>
    <property type="molecule type" value="Genomic_DNA"/>
</dbReference>
<dbReference type="InterPro" id="IPR031357">
    <property type="entry name" value="Stealth_CR3"/>
</dbReference>
<dbReference type="GO" id="GO:0003976">
    <property type="term" value="F:UDP-N-acetylglucosamine-lysosomal-enzyme N-acetylglucosaminephosphotransferase activity"/>
    <property type="evidence" value="ECO:0007669"/>
    <property type="project" value="TreeGrafter"/>
</dbReference>
<keyword evidence="1" id="KW-0808">Transferase</keyword>
<proteinExistence type="predicted"/>
<name>A0A8K0D5Y0_IGNLU</name>
<dbReference type="InterPro" id="IPR002048">
    <property type="entry name" value="EF_hand_dom"/>
</dbReference>
<dbReference type="AlphaFoldDB" id="A0A8K0D5Y0"/>
<organism evidence="6 7">
    <name type="scientific">Ignelater luminosus</name>
    <name type="common">Cucubano</name>
    <name type="synonym">Pyrophorus luminosus</name>
    <dbReference type="NCBI Taxonomy" id="2038154"/>
    <lineage>
        <taxon>Eukaryota</taxon>
        <taxon>Metazoa</taxon>
        <taxon>Ecdysozoa</taxon>
        <taxon>Arthropoda</taxon>
        <taxon>Hexapoda</taxon>
        <taxon>Insecta</taxon>
        <taxon>Pterygota</taxon>
        <taxon>Neoptera</taxon>
        <taxon>Endopterygota</taxon>
        <taxon>Coleoptera</taxon>
        <taxon>Polyphaga</taxon>
        <taxon>Elateriformia</taxon>
        <taxon>Elateroidea</taxon>
        <taxon>Elateridae</taxon>
        <taxon>Agrypninae</taxon>
        <taxon>Pyrophorini</taxon>
        <taxon>Ignelater</taxon>
    </lineage>
</organism>
<keyword evidence="3" id="KW-1015">Disulfide bond</keyword>
<dbReference type="GO" id="GO:0016256">
    <property type="term" value="P:N-glycan processing to lysosome"/>
    <property type="evidence" value="ECO:0007669"/>
    <property type="project" value="TreeGrafter"/>
</dbReference>
<dbReference type="SMART" id="SM00004">
    <property type="entry name" value="NL"/>
    <property type="match status" value="1"/>
</dbReference>
<evidence type="ECO:0000256" key="1">
    <source>
        <dbReference type="ARBA" id="ARBA00022679"/>
    </source>
</evidence>
<evidence type="ECO:0000256" key="3">
    <source>
        <dbReference type="ARBA" id="ARBA00023157"/>
    </source>
</evidence>
<dbReference type="Gene3D" id="3.30.300.320">
    <property type="match status" value="1"/>
</dbReference>
<dbReference type="GO" id="GO:0005794">
    <property type="term" value="C:Golgi apparatus"/>
    <property type="evidence" value="ECO:0007669"/>
    <property type="project" value="TreeGrafter"/>
</dbReference>
<sequence>MFIDDFISPSRGYLIYLAWPLPMCSVDCPWVYVGDGQCDSACYNSNCQMDGGDCSSTNKIRNSWEENFASLINSKEINSRDDNLFNTDYQTVSSQQNKISYDVKQINLINTTHVRRINYLNHWRQRNYSRLITYNTPKRLNNSKIALAVESTSASIKKMLHLNNTRNITKMIQQHNSNVMLHNKLNRRKRYRRRNTNSPLGLNNSAYNTRIQTNAASIDAYGASLQHTNRVYNLRYGFKSRYVPAHSPIMIEKGIMEDLQTVFKKEFKKTSMNKVRSEDDMQFAFSYYYYLINERINMSVAEIFDRFDTDNSG</sequence>
<comment type="caution">
    <text evidence="6">The sequence shown here is derived from an EMBL/GenBank/DDBJ whole genome shotgun (WGS) entry which is preliminary data.</text>
</comment>
<dbReference type="PANTHER" id="PTHR24045:SF0">
    <property type="entry name" value="N-ACETYLGLUCOSAMINE-1-PHOSPHOTRANSFERASE SUBUNITS ALPHA_BETA"/>
    <property type="match status" value="1"/>
</dbReference>
<gene>
    <name evidence="6" type="ORF">ILUMI_08544</name>
</gene>
<dbReference type="Pfam" id="PF17102">
    <property type="entry name" value="Stealth_CR3"/>
    <property type="match status" value="1"/>
</dbReference>
<evidence type="ECO:0000313" key="6">
    <source>
        <dbReference type="EMBL" id="KAF2897632.1"/>
    </source>
</evidence>
<feature type="domain" description="EF-hand" evidence="5">
    <location>
        <begin position="295"/>
        <end position="313"/>
    </location>
</feature>
<dbReference type="InterPro" id="IPR047141">
    <property type="entry name" value="Stealth"/>
</dbReference>
<dbReference type="OrthoDB" id="263283at2759"/>
<evidence type="ECO:0000259" key="5">
    <source>
        <dbReference type="PROSITE" id="PS50222"/>
    </source>
</evidence>
<dbReference type="GO" id="GO:0005509">
    <property type="term" value="F:calcium ion binding"/>
    <property type="evidence" value="ECO:0007669"/>
    <property type="project" value="InterPro"/>
</dbReference>
<keyword evidence="4" id="KW-0325">Glycoprotein</keyword>
<dbReference type="Proteomes" id="UP000801492">
    <property type="component" value="Unassembled WGS sequence"/>
</dbReference>
<evidence type="ECO:0000256" key="4">
    <source>
        <dbReference type="ARBA" id="ARBA00023180"/>
    </source>
</evidence>
<dbReference type="PANTHER" id="PTHR24045">
    <property type="match status" value="1"/>
</dbReference>
<evidence type="ECO:0000313" key="7">
    <source>
        <dbReference type="Proteomes" id="UP000801492"/>
    </source>
</evidence>
<dbReference type="Pfam" id="PF00066">
    <property type="entry name" value="Notch"/>
    <property type="match status" value="1"/>
</dbReference>